<protein>
    <submittedName>
        <fullName evidence="1">Uncharacterized protein</fullName>
    </submittedName>
</protein>
<evidence type="ECO:0000313" key="1">
    <source>
        <dbReference type="EMBL" id="KAJ3499056.1"/>
    </source>
</evidence>
<keyword evidence="2" id="KW-1185">Reference proteome</keyword>
<evidence type="ECO:0000313" key="2">
    <source>
        <dbReference type="Proteomes" id="UP001148737"/>
    </source>
</evidence>
<sequence>MSHRISGEDQTSALRALAAHLLIQQAHKAYEKYRRTSKRNHIDSAVDFAAGAIRSTIAPPASWSLNLAHYLNCRYEQLRHVDDLDRAVLVTRRGIVAAREDYERKASLLNTLAALFLSRYMRRKAFVDLKRAVRAAKQALANIPRRNRSLRPVFFNTLASVWNHIYTHTGKSKFLDLAVQATRNAVSCSATSDPFWSFWVHNYLILLNRRFTLYGSIGDLERAISEAEGVVLDLADNNPLKPEILSALGAQLNIHYEYTKDTIKLSKAIQFGRQAVELAANDAPRKAIYLGNLSNSLVSRHRLTSDRQDLEEAIRRAELAAASIPEGHESEMEVLQNLATKRLDLYRWTGQHMDFESTIEEMRLYLDSTSINHHSRAARLDDIASLLLLHYEKTGILKSLKEAIELSERAVQTTPAKHPDQSIYVGNLGYYYANLYDSTQNMAHLNLAWAYAKLAAEITPKTCIHYSTTLGRFAGVLERISERTGSLDDLHEAIRVTTEAANASPNDSMEKATELSDLGNLLEKQYLRTGAIVDLHEAISRSKQAVQVTKSDHSALPGRLNNLAIKLMALYTRTRVSATINEALEHASGAVGLTSRNHLDWAMYTSTLSSVLHSRYETLSQQQDLARAIEHERMARDAVPKDHALRMTYQHNLGISLATLHEMSLNEAHLSEAIGLVIEAVNLAPQDSPVQAGRKNTLASLLETRYRQAKQRDIRNEVLRLSLDVWNCTAAVPFERIRAGYRALRMFAEELRAEEQTGNTPSETDLNPVAFHPALCLGAAILDLLPVVHTRYLDRKDQQFVVSSFSGVASLAASLFLKAEMATDAIECLERGRTVIINQLLNDRKDISDLERTHPALATRYTRLVSELNLSFGSKLQAINTTHKDTVKELDACIADIRAVSGSSMLHLAQSVPEMQQNIGARLVIFVNVSEFASHAIILSKERLIPISLPKLTASEAKKMFNRTWVVKNSKKQSEKHGKLLKALEWLWDACVEPILLSVSPVPSTNVEALPRVWWIGCGYASSLPFHAAESRRTGSTGDAFSRVVSSYTPSIMSLTHTIQGSSGRRYPKEGKAGLLLATMATTPSAGRLYDDLEVAKEANSVIQSAGSHIMVELLEHPDVKQVSEGLKTCHIAHFACHGEVDRHDPSNTALVFRRRGTDGHFEPDLLTAQEILGLNLDHAYIAYLSACSTSENRARGLTDEVIHLASGFLVAGFPNVIGSLWQARDCECAKLASYFYSQLFNQGQSDDTEDVAVTLHKAIQRMRSAQLKAPANWAQFVHWGI</sequence>
<gene>
    <name evidence="1" type="ORF">NLG97_g643</name>
</gene>
<proteinExistence type="predicted"/>
<reference evidence="1" key="1">
    <citation type="submission" date="2022-07" db="EMBL/GenBank/DDBJ databases">
        <title>Genome Sequence of Lecanicillium saksenae.</title>
        <authorList>
            <person name="Buettner E."/>
        </authorList>
    </citation>
    <scope>NUCLEOTIDE SEQUENCE</scope>
    <source>
        <strain evidence="1">VT-O1</strain>
    </source>
</reference>
<name>A0ACC1RA48_9HYPO</name>
<comment type="caution">
    <text evidence="1">The sequence shown here is derived from an EMBL/GenBank/DDBJ whole genome shotgun (WGS) entry which is preliminary data.</text>
</comment>
<organism evidence="1 2">
    <name type="scientific">Lecanicillium saksenae</name>
    <dbReference type="NCBI Taxonomy" id="468837"/>
    <lineage>
        <taxon>Eukaryota</taxon>
        <taxon>Fungi</taxon>
        <taxon>Dikarya</taxon>
        <taxon>Ascomycota</taxon>
        <taxon>Pezizomycotina</taxon>
        <taxon>Sordariomycetes</taxon>
        <taxon>Hypocreomycetidae</taxon>
        <taxon>Hypocreales</taxon>
        <taxon>Cordycipitaceae</taxon>
        <taxon>Lecanicillium</taxon>
    </lineage>
</organism>
<accession>A0ACC1RA48</accession>
<dbReference type="Proteomes" id="UP001148737">
    <property type="component" value="Unassembled WGS sequence"/>
</dbReference>
<dbReference type="EMBL" id="JANAKD010000023">
    <property type="protein sequence ID" value="KAJ3499056.1"/>
    <property type="molecule type" value="Genomic_DNA"/>
</dbReference>